<keyword evidence="1" id="KW-0862">Zinc</keyword>
<proteinExistence type="predicted"/>
<dbReference type="GO" id="GO:0008270">
    <property type="term" value="F:zinc ion binding"/>
    <property type="evidence" value="ECO:0007669"/>
    <property type="project" value="UniProtKB-KW"/>
</dbReference>
<gene>
    <name evidence="3" type="ORF">SteCoe_38564</name>
</gene>
<dbReference type="EMBL" id="MPUH01002247">
    <property type="protein sequence ID" value="OMJ65295.1"/>
    <property type="molecule type" value="Genomic_DNA"/>
</dbReference>
<dbReference type="OrthoDB" id="313515at2759"/>
<dbReference type="PROSITE" id="PS51113">
    <property type="entry name" value="ZF_BTK"/>
    <property type="match status" value="1"/>
</dbReference>
<evidence type="ECO:0000256" key="1">
    <source>
        <dbReference type="PROSITE-ProRule" id="PRU00432"/>
    </source>
</evidence>
<evidence type="ECO:0000313" key="4">
    <source>
        <dbReference type="Proteomes" id="UP000187209"/>
    </source>
</evidence>
<protein>
    <submittedName>
        <fullName evidence="3">Uncharacterized protein</fullName>
    </submittedName>
</protein>
<feature type="coiled-coil region" evidence="2">
    <location>
        <begin position="336"/>
        <end position="363"/>
    </location>
</feature>
<reference evidence="3 4" key="1">
    <citation type="submission" date="2016-11" db="EMBL/GenBank/DDBJ databases">
        <title>The macronuclear genome of Stentor coeruleus: a giant cell with tiny introns.</title>
        <authorList>
            <person name="Slabodnick M."/>
            <person name="Ruby J.G."/>
            <person name="Reiff S.B."/>
            <person name="Swart E.C."/>
            <person name="Gosai S."/>
            <person name="Prabakaran S."/>
            <person name="Witkowska E."/>
            <person name="Larue G.E."/>
            <person name="Fisher S."/>
            <person name="Freeman R.M."/>
            <person name="Gunawardena J."/>
            <person name="Chu W."/>
            <person name="Stover N.A."/>
            <person name="Gregory B.D."/>
            <person name="Nowacki M."/>
            <person name="Derisi J."/>
            <person name="Roy S.W."/>
            <person name="Marshall W.F."/>
            <person name="Sood P."/>
        </authorList>
    </citation>
    <scope>NUCLEOTIDE SEQUENCE [LARGE SCALE GENOMIC DNA]</scope>
    <source>
        <strain evidence="3">WM001</strain>
    </source>
</reference>
<keyword evidence="1" id="KW-0863">Zinc-finger</keyword>
<sequence>MYSSRSPRRIRTVPASVREEPRNVYLDKIRSRNKKSKFFANPMLASTVLKLYFLPYFSDLYKTKEDNLRKSRYGNRSHSKSPIKQKYVRLADILKASIVKAQYELQNLQKALENVNLAKSQILNEIHTQKSVTLLKTSHLHIMNYSKKVFQIWVRNKELSRSSIQAKLLKYKEKSLNNKAKLMNLQKVHSDEKSSNEILKNKSQQYRHWYFLYQMISQLSGESLKGVFYSIDGLVNETNLEGKLKMIHNSTKIANNLLTQKLELFIINTVFASRQKSSYIEKSNQNAKYRQNIYKQLKSLKSSLIEHMDNMTSALKTSETDCETLFLSTKSKEKEIIDFSLEYEGMQEKLREAQAKQQSIKRELLCKLCNKVYYETENYNWSCSVHISQWSGAVYWCCGATNKDSIGCQKRRHEERKDEETEESLIFGFLSKEKDILKYCSNCRQTGHNSHECIYDPNSYNGMNRTRKHKIRVRNLNQNIAKKLREIKGSKSYRENFQDIDSIKTVLSTSVSPDISVISDGGISNRSGISARSGTPTFRGLR</sequence>
<dbReference type="Proteomes" id="UP000187209">
    <property type="component" value="Unassembled WGS sequence"/>
</dbReference>
<feature type="coiled-coil region" evidence="2">
    <location>
        <begin position="91"/>
        <end position="125"/>
    </location>
</feature>
<dbReference type="GO" id="GO:0035556">
    <property type="term" value="P:intracellular signal transduction"/>
    <property type="evidence" value="ECO:0007669"/>
    <property type="project" value="InterPro"/>
</dbReference>
<comment type="caution">
    <text evidence="3">The sequence shown here is derived from an EMBL/GenBank/DDBJ whole genome shotgun (WGS) entry which is preliminary data.</text>
</comment>
<keyword evidence="1" id="KW-0479">Metal-binding</keyword>
<evidence type="ECO:0000256" key="2">
    <source>
        <dbReference type="SAM" id="Coils"/>
    </source>
</evidence>
<organism evidence="3 4">
    <name type="scientific">Stentor coeruleus</name>
    <dbReference type="NCBI Taxonomy" id="5963"/>
    <lineage>
        <taxon>Eukaryota</taxon>
        <taxon>Sar</taxon>
        <taxon>Alveolata</taxon>
        <taxon>Ciliophora</taxon>
        <taxon>Postciliodesmatophora</taxon>
        <taxon>Heterotrichea</taxon>
        <taxon>Heterotrichida</taxon>
        <taxon>Stentoridae</taxon>
        <taxon>Stentor</taxon>
    </lineage>
</organism>
<keyword evidence="2" id="KW-0175">Coiled coil</keyword>
<name>A0A1R2ALK1_9CILI</name>
<evidence type="ECO:0000313" key="3">
    <source>
        <dbReference type="EMBL" id="OMJ65295.1"/>
    </source>
</evidence>
<keyword evidence="4" id="KW-1185">Reference proteome</keyword>
<dbReference type="AlphaFoldDB" id="A0A1R2ALK1"/>
<dbReference type="InterPro" id="IPR001562">
    <property type="entry name" value="Znf_Btk_motif"/>
</dbReference>
<accession>A0A1R2ALK1</accession>